<dbReference type="eggNOG" id="ENOG5031BD7">
    <property type="taxonomic scope" value="Bacteria"/>
</dbReference>
<feature type="coiled-coil region" evidence="1">
    <location>
        <begin position="234"/>
        <end position="262"/>
    </location>
</feature>
<dbReference type="Proteomes" id="UP000028926">
    <property type="component" value="Chromosome"/>
</dbReference>
<dbReference type="EMBL" id="CP008941">
    <property type="protein sequence ID" value="AIK95835.1"/>
    <property type="molecule type" value="Genomic_DNA"/>
</dbReference>
<accession>A0A077AYP0</accession>
<reference evidence="2 3" key="1">
    <citation type="submission" date="2014-07" db="EMBL/GenBank/DDBJ databases">
        <title>Comparative genomic insights into amoeba endosymbionts belonging to the families of Holosporaceae and Candidatus Midichloriaceae within Rickettsiales.</title>
        <authorList>
            <person name="Wang Z."/>
            <person name="Wu M."/>
        </authorList>
    </citation>
    <scope>NUCLEOTIDE SEQUENCE [LARGE SCALE GENOMIC DNA]</scope>
    <source>
        <strain evidence="2">PRA3</strain>
    </source>
</reference>
<dbReference type="HOGENOM" id="CLU_435958_0_0_5"/>
<gene>
    <name evidence="2" type="ORF">ID47_02425</name>
</gene>
<evidence type="ECO:0000313" key="3">
    <source>
        <dbReference type="Proteomes" id="UP000028926"/>
    </source>
</evidence>
<sequence>MHELHNLSPRHEQMIEDLQAQIDKLRDQVSRGKSDAAIETLSSYLTMYAPSTLSTIDLNNSFLLNIINFQQTLERLEVILGEISKTSEASEGRSNIKHKILLNGLIDGPLTNVLTLNQSMLNNLPSNLPEAHDYEGVMSRLLAYSDGETGIAFQKKGQNGAAGLTALESLIGGFAYGTTHQMYTQHPNLFNFLMQCEVNPITLARLIRIRESLCHFYTMITPARQPVLSAPSIIQNFTASKVELEERANQLLEQLNASHENKLTYQDLTENIGLWRTNKIFEKIRQFNTPQDFHNYAKLYNQVRNELDGSLRVLSQLSENFLNRDSKLSKLVGELSGVSFTFDHSVALNFKNSLASILQAEPKELSTQVLFESFGSYFKKPQALNNFLDTLVRINASKIYLNTEKTTADLIIRISDAQAKHQLFVNILSTIAERYNTMPFNDFSKDMGKQKTIYYLYDMVNTYQHRTYIEMSPDDRKDFYRHALDALQDPDLWASDKQEWVNFFKDAYNAYVAARDAIVALKLPQARGEGRLLPGFGFRMREENDNSTFSLSSSVPPPPPPPTARALESWPIFIQSIKRYSQEHPHQKALILELLAAELEEAKLYVDYMALDIPELKGKLRNQNINA</sequence>
<keyword evidence="1" id="KW-0175">Coiled coil</keyword>
<evidence type="ECO:0000313" key="2">
    <source>
        <dbReference type="EMBL" id="AIK95835.1"/>
    </source>
</evidence>
<feature type="coiled-coil region" evidence="1">
    <location>
        <begin position="8"/>
        <end position="35"/>
    </location>
</feature>
<dbReference type="AlphaFoldDB" id="A0A077AYP0"/>
<dbReference type="STRING" id="91604.ID47_02425"/>
<proteinExistence type="predicted"/>
<evidence type="ECO:0000256" key="1">
    <source>
        <dbReference type="SAM" id="Coils"/>
    </source>
</evidence>
<keyword evidence="3" id="KW-1185">Reference proteome</keyword>
<protein>
    <submittedName>
        <fullName evidence="2">Uncharacterized protein</fullName>
    </submittedName>
</protein>
<organism evidence="2 3">
    <name type="scientific">Candidatus Odyssella acanthamoebae</name>
    <dbReference type="NCBI Taxonomy" id="91604"/>
    <lineage>
        <taxon>Bacteria</taxon>
        <taxon>Pseudomonadati</taxon>
        <taxon>Pseudomonadota</taxon>
        <taxon>Alphaproteobacteria</taxon>
        <taxon>Holosporales</taxon>
        <taxon>Candidatus Paracaedibacteraceae</taxon>
        <taxon>Candidatus Odyssella</taxon>
    </lineage>
</organism>
<dbReference type="KEGG" id="paca:ID47_02425"/>
<name>A0A077AYP0_9PROT</name>